<evidence type="ECO:0000313" key="2">
    <source>
        <dbReference type="Proteomes" id="UP000019812"/>
    </source>
</evidence>
<dbReference type="STRING" id="1457154.CAPSK01_003614"/>
<dbReference type="Gene3D" id="3.30.300.20">
    <property type="match status" value="1"/>
</dbReference>
<dbReference type="AlphaFoldDB" id="A0A084XX07"/>
<evidence type="ECO:0000313" key="1">
    <source>
        <dbReference type="EMBL" id="KFB67001.1"/>
    </source>
</evidence>
<reference evidence="1 2" key="1">
    <citation type="submission" date="2014-07" db="EMBL/GenBank/DDBJ databases">
        <title>Expanding our view of genomic diversity in Candidatus Accumulibacter clades.</title>
        <authorList>
            <person name="Skennerton C.T."/>
            <person name="Barr J.J."/>
            <person name="Slater F.R."/>
            <person name="Bond P.L."/>
            <person name="Tyson G.W."/>
        </authorList>
    </citation>
    <scope>NUCLEOTIDE SEQUENCE [LARGE SCALE GENOMIC DNA]</scope>
    <source>
        <strain evidence="2">SK-01</strain>
    </source>
</reference>
<gene>
    <name evidence="1" type="ORF">CAPSK01_003614</name>
</gene>
<dbReference type="EMBL" id="JDSS02000036">
    <property type="protein sequence ID" value="KFB67001.1"/>
    <property type="molecule type" value="Genomic_DNA"/>
</dbReference>
<accession>A0A084XX07</accession>
<dbReference type="Proteomes" id="UP000019812">
    <property type="component" value="Unassembled WGS sequence"/>
</dbReference>
<comment type="caution">
    <text evidence="1">The sequence shown here is derived from an EMBL/GenBank/DDBJ whole genome shotgun (WGS) entry which is preliminary data.</text>
</comment>
<dbReference type="SUPFAM" id="SSF82784">
    <property type="entry name" value="OsmC-like"/>
    <property type="match status" value="1"/>
</dbReference>
<name>A0A084XX07_9PROT</name>
<sequence>MHDRIEAEGHGKIDRISRIITLTGDLTRDQRSKLLAIANKCPMYRVLHSDLCIHSVLADCQSAAPVA</sequence>
<dbReference type="InterPro" id="IPR015946">
    <property type="entry name" value="KH_dom-like_a/b"/>
</dbReference>
<organism evidence="1 2">
    <name type="scientific">Candidatus Accumulibacter vicinus</name>
    <dbReference type="NCBI Taxonomy" id="2954382"/>
    <lineage>
        <taxon>Bacteria</taxon>
        <taxon>Pseudomonadati</taxon>
        <taxon>Pseudomonadota</taxon>
        <taxon>Betaproteobacteria</taxon>
        <taxon>Candidatus Accumulibacter</taxon>
    </lineage>
</organism>
<proteinExistence type="predicted"/>
<protein>
    <submittedName>
        <fullName evidence="1">Uncharacterized protein</fullName>
    </submittedName>
</protein>
<dbReference type="InterPro" id="IPR036102">
    <property type="entry name" value="OsmC/Ohrsf"/>
</dbReference>